<dbReference type="Proteomes" id="UP000647860">
    <property type="component" value="Unassembled WGS sequence"/>
</dbReference>
<reference evidence="2 3" key="1">
    <citation type="submission" date="2021-01" db="EMBL/GenBank/DDBJ databases">
        <title>Whole genome shotgun sequence of Verrucosispora gifhornensis NBRC 16317.</title>
        <authorList>
            <person name="Komaki H."/>
            <person name="Tamura T."/>
        </authorList>
    </citation>
    <scope>NUCLEOTIDE SEQUENCE [LARGE SCALE GENOMIC DNA]</scope>
    <source>
        <strain evidence="2 3">NBRC 16317</strain>
    </source>
</reference>
<proteinExistence type="predicted"/>
<name>A0ABQ4IHF0_9ACTN</name>
<gene>
    <name evidence="2" type="ORF">Vgi01_40200</name>
</gene>
<evidence type="ECO:0000256" key="1">
    <source>
        <dbReference type="SAM" id="MobiDB-lite"/>
    </source>
</evidence>
<evidence type="ECO:0000313" key="3">
    <source>
        <dbReference type="Proteomes" id="UP000647860"/>
    </source>
</evidence>
<accession>A0ABQ4IHF0</accession>
<dbReference type="EMBL" id="BOPA01000027">
    <property type="protein sequence ID" value="GIJ17336.1"/>
    <property type="molecule type" value="Genomic_DNA"/>
</dbReference>
<dbReference type="RefSeq" id="WP_204292016.1">
    <property type="nucleotide sequence ID" value="NZ_BAAAGZ010000018.1"/>
</dbReference>
<comment type="caution">
    <text evidence="2">The sequence shown here is derived from an EMBL/GenBank/DDBJ whole genome shotgun (WGS) entry which is preliminary data.</text>
</comment>
<sequence>MHDLSTDSLVTNDEVESDDGQLGEVSKLVLAEGPDGTMQKVGWDEW</sequence>
<protein>
    <recommendedName>
        <fullName evidence="4">PRC-barrel domain-containing protein</fullName>
    </recommendedName>
</protein>
<organism evidence="2 3">
    <name type="scientific">Micromonospora gifhornensis</name>
    <dbReference type="NCBI Taxonomy" id="84594"/>
    <lineage>
        <taxon>Bacteria</taxon>
        <taxon>Bacillati</taxon>
        <taxon>Actinomycetota</taxon>
        <taxon>Actinomycetes</taxon>
        <taxon>Micromonosporales</taxon>
        <taxon>Micromonosporaceae</taxon>
        <taxon>Micromonospora</taxon>
    </lineage>
</organism>
<feature type="compositionally biased region" description="Polar residues" evidence="1">
    <location>
        <begin position="1"/>
        <end position="11"/>
    </location>
</feature>
<evidence type="ECO:0008006" key="4">
    <source>
        <dbReference type="Google" id="ProtNLM"/>
    </source>
</evidence>
<feature type="region of interest" description="Disordered" evidence="1">
    <location>
        <begin position="1"/>
        <end position="46"/>
    </location>
</feature>
<evidence type="ECO:0000313" key="2">
    <source>
        <dbReference type="EMBL" id="GIJ17336.1"/>
    </source>
</evidence>
<keyword evidence="3" id="KW-1185">Reference proteome</keyword>